<dbReference type="RefSeq" id="WP_274106739.1">
    <property type="nucleotide sequence ID" value="NZ_JAPCKI010000001.1"/>
</dbReference>
<dbReference type="InterPro" id="IPR051332">
    <property type="entry name" value="Fosfomycin_Res_Enzymes"/>
</dbReference>
<keyword evidence="1" id="KW-0479">Metal-binding</keyword>
<dbReference type="SUPFAM" id="SSF54593">
    <property type="entry name" value="Glyoxalase/Bleomycin resistance protein/Dihydroxybiphenyl dioxygenase"/>
    <property type="match status" value="1"/>
</dbReference>
<accession>A0ABT5RRD5</accession>
<protein>
    <submittedName>
        <fullName evidence="3">FosX/FosE/FosI family fosfomycin resistance hydrolase</fullName>
    </submittedName>
</protein>
<dbReference type="EMBL" id="JAPCKI010000001">
    <property type="protein sequence ID" value="MDD2176246.1"/>
    <property type="molecule type" value="Genomic_DNA"/>
</dbReference>
<keyword evidence="3" id="KW-0378">Hydrolase</keyword>
<evidence type="ECO:0000313" key="3">
    <source>
        <dbReference type="EMBL" id="MDD2176246.1"/>
    </source>
</evidence>
<proteinExistence type="predicted"/>
<organism evidence="3 4">
    <name type="scientific">Acidovorax benzenivorans</name>
    <dbReference type="NCBI Taxonomy" id="2987520"/>
    <lineage>
        <taxon>Bacteria</taxon>
        <taxon>Pseudomonadati</taxon>
        <taxon>Pseudomonadota</taxon>
        <taxon>Betaproteobacteria</taxon>
        <taxon>Burkholderiales</taxon>
        <taxon>Comamonadaceae</taxon>
        <taxon>Acidovorax</taxon>
    </lineage>
</organism>
<evidence type="ECO:0000256" key="1">
    <source>
        <dbReference type="ARBA" id="ARBA00022723"/>
    </source>
</evidence>
<dbReference type="GO" id="GO:0016787">
    <property type="term" value="F:hydrolase activity"/>
    <property type="evidence" value="ECO:0007669"/>
    <property type="project" value="UniProtKB-KW"/>
</dbReference>
<dbReference type="InterPro" id="IPR004360">
    <property type="entry name" value="Glyas_Fos-R_dOase_dom"/>
</dbReference>
<dbReference type="Pfam" id="PF00903">
    <property type="entry name" value="Glyoxalase"/>
    <property type="match status" value="1"/>
</dbReference>
<reference evidence="3" key="1">
    <citation type="submission" date="2022-10" db="EMBL/GenBank/DDBJ databases">
        <title>Description of microaerobic benzene degrading bacteria.</title>
        <authorList>
            <person name="Bedics A."/>
            <person name="Tancsics A."/>
            <person name="Banerjee S."/>
        </authorList>
    </citation>
    <scope>NUCLEOTIDE SEQUENCE</scope>
    <source>
        <strain evidence="3">D2M1</strain>
    </source>
</reference>
<gene>
    <name evidence="3" type="primary">fosX</name>
    <name evidence="3" type="ORF">OIN59_02310</name>
</gene>
<feature type="domain" description="VOC" evidence="2">
    <location>
        <begin position="8"/>
        <end position="126"/>
    </location>
</feature>
<dbReference type="NCBIfam" id="NF000222">
    <property type="entry name" value="FosX"/>
    <property type="match status" value="1"/>
</dbReference>
<evidence type="ECO:0000313" key="4">
    <source>
        <dbReference type="Proteomes" id="UP001148932"/>
    </source>
</evidence>
<dbReference type="CDD" id="cd08364">
    <property type="entry name" value="FosX"/>
    <property type="match status" value="1"/>
</dbReference>
<evidence type="ECO:0000259" key="2">
    <source>
        <dbReference type="PROSITE" id="PS51819"/>
    </source>
</evidence>
<dbReference type="PANTHER" id="PTHR36113">
    <property type="entry name" value="LYASE, PUTATIVE-RELATED-RELATED"/>
    <property type="match status" value="1"/>
</dbReference>
<dbReference type="PANTHER" id="PTHR36113:SF6">
    <property type="entry name" value="FOSFOMYCIN RESISTANCE PROTEIN FOSX"/>
    <property type="match status" value="1"/>
</dbReference>
<name>A0ABT5RRD5_9BURK</name>
<dbReference type="InterPro" id="IPR029068">
    <property type="entry name" value="Glyas_Bleomycin-R_OHBP_Dase"/>
</dbReference>
<dbReference type="PROSITE" id="PS51819">
    <property type="entry name" value="VOC"/>
    <property type="match status" value="1"/>
</dbReference>
<comment type="caution">
    <text evidence="3">The sequence shown here is derived from an EMBL/GenBank/DDBJ whole genome shotgun (WGS) entry which is preliminary data.</text>
</comment>
<dbReference type="InterPro" id="IPR037523">
    <property type="entry name" value="VOC_core"/>
</dbReference>
<sequence length="138" mass="15388">MATAPTLGLSHLTFIVRDVDRTARLFCEALGGQAVYDSQGRNFSLSREKFVLLGGLWLAFMEGEPPADRTYRHVAFAVADEDLPACEARLRALGAEVKPPRPRVEGEGQSLYFYDFDNHLFELHTGTLAQRLARYAQG</sequence>
<dbReference type="Proteomes" id="UP001148932">
    <property type="component" value="Unassembled WGS sequence"/>
</dbReference>
<dbReference type="InterPro" id="IPR037434">
    <property type="entry name" value="FosX"/>
</dbReference>
<keyword evidence="4" id="KW-1185">Reference proteome</keyword>
<dbReference type="Gene3D" id="3.10.180.10">
    <property type="entry name" value="2,3-Dihydroxybiphenyl 1,2-Dioxygenase, domain 1"/>
    <property type="match status" value="1"/>
</dbReference>